<comment type="cofactor">
    <cofactor evidence="1">
        <name>Mg(2+)</name>
        <dbReference type="ChEBI" id="CHEBI:18420"/>
    </cofactor>
</comment>
<protein>
    <submittedName>
        <fullName evidence="6">HAD-IA family hydrolase</fullName>
    </submittedName>
</protein>
<dbReference type="Pfam" id="PF00702">
    <property type="entry name" value="Hydrolase"/>
    <property type="match status" value="1"/>
</dbReference>
<dbReference type="PANTHER" id="PTHR46193:SF18">
    <property type="entry name" value="HEXITOL PHOSPHATASE B"/>
    <property type="match status" value="1"/>
</dbReference>
<evidence type="ECO:0000256" key="3">
    <source>
        <dbReference type="ARBA" id="ARBA00022723"/>
    </source>
</evidence>
<gene>
    <name evidence="6" type="ORF">N0B31_07600</name>
</gene>
<dbReference type="InterPro" id="IPR051600">
    <property type="entry name" value="Beta-PGM-like"/>
</dbReference>
<evidence type="ECO:0000256" key="5">
    <source>
        <dbReference type="ARBA" id="ARBA00023277"/>
    </source>
</evidence>
<keyword evidence="6" id="KW-0378">Hydrolase</keyword>
<dbReference type="GeneID" id="74942276"/>
<dbReference type="GO" id="GO:0046872">
    <property type="term" value="F:metal ion binding"/>
    <property type="evidence" value="ECO:0007669"/>
    <property type="project" value="UniProtKB-KW"/>
</dbReference>
<dbReference type="KEGG" id="ssai:N0B31_07600"/>
<keyword evidence="4" id="KW-0460">Magnesium</keyword>
<evidence type="ECO:0000313" key="7">
    <source>
        <dbReference type="Proteomes" id="UP001057580"/>
    </source>
</evidence>
<evidence type="ECO:0000256" key="2">
    <source>
        <dbReference type="ARBA" id="ARBA00007958"/>
    </source>
</evidence>
<dbReference type="Gene3D" id="1.10.150.240">
    <property type="entry name" value="Putative phosphatase, domain 2"/>
    <property type="match status" value="1"/>
</dbReference>
<dbReference type="AlphaFoldDB" id="A0A9E7UCD9"/>
<accession>A0A9E7UCD9</accession>
<dbReference type="NCBIfam" id="TIGR01509">
    <property type="entry name" value="HAD-SF-IA-v3"/>
    <property type="match status" value="1"/>
</dbReference>
<comment type="similarity">
    <text evidence="2">Belongs to the HAD-like hydrolase superfamily.</text>
</comment>
<dbReference type="PRINTS" id="PR00413">
    <property type="entry name" value="HADHALOGNASE"/>
</dbReference>
<dbReference type="EMBL" id="CP104003">
    <property type="protein sequence ID" value="UWM56147.1"/>
    <property type="molecule type" value="Genomic_DNA"/>
</dbReference>
<dbReference type="InterPro" id="IPR006439">
    <property type="entry name" value="HAD-SF_hydro_IA"/>
</dbReference>
<dbReference type="SUPFAM" id="SSF56784">
    <property type="entry name" value="HAD-like"/>
    <property type="match status" value="1"/>
</dbReference>
<sequence length="216" mass="23432">MRVLAFDMDGVLVDSERYWLELERESIFPSTVATDVDPEEVTGMNVNDLYHHLSAEYGTTVDEAAFVERYDRAAVTVYDEQVTLLEGLDGLLARLEEAPDVRVALVSSSPVRWIDRVLDRFDLRGAFDAVVSAEHVERGKPDPDVYARAASVLDADPAASLAVEDSANGLRAAAAAGYETVGYLNGTNEVAALSAADRVAEGPVDLERAVEAWLDA</sequence>
<dbReference type="SFLD" id="SFLDG01129">
    <property type="entry name" value="C1.5:_HAD__Beta-PGM__Phosphata"/>
    <property type="match status" value="1"/>
</dbReference>
<evidence type="ECO:0000313" key="6">
    <source>
        <dbReference type="EMBL" id="UWM56147.1"/>
    </source>
</evidence>
<dbReference type="Proteomes" id="UP001057580">
    <property type="component" value="Chromosome"/>
</dbReference>
<reference evidence="6" key="1">
    <citation type="submission" date="2022-09" db="EMBL/GenBank/DDBJ databases">
        <title>Diverse halophilic archaea isolated from saline environments.</title>
        <authorList>
            <person name="Cui H.-L."/>
        </authorList>
    </citation>
    <scope>NUCLEOTIDE SEQUENCE</scope>
    <source>
        <strain evidence="6">ZS-35-S2</strain>
    </source>
</reference>
<organism evidence="6 7">
    <name type="scientific">Salinirubellus salinus</name>
    <dbReference type="NCBI Taxonomy" id="1364945"/>
    <lineage>
        <taxon>Archaea</taxon>
        <taxon>Methanobacteriati</taxon>
        <taxon>Methanobacteriota</taxon>
        <taxon>Stenosarchaea group</taxon>
        <taxon>Halobacteria</taxon>
        <taxon>Halobacteriales</taxon>
        <taxon>Natronomonadaceae</taxon>
        <taxon>Salinirubellus</taxon>
    </lineage>
</organism>
<dbReference type="InterPro" id="IPR023214">
    <property type="entry name" value="HAD_sf"/>
</dbReference>
<keyword evidence="3" id="KW-0479">Metal-binding</keyword>
<evidence type="ECO:0000256" key="1">
    <source>
        <dbReference type="ARBA" id="ARBA00001946"/>
    </source>
</evidence>
<dbReference type="GO" id="GO:0016787">
    <property type="term" value="F:hydrolase activity"/>
    <property type="evidence" value="ECO:0007669"/>
    <property type="project" value="UniProtKB-KW"/>
</dbReference>
<proteinExistence type="inferred from homology"/>
<dbReference type="RefSeq" id="WP_260595267.1">
    <property type="nucleotide sequence ID" value="NZ_CP104003.1"/>
</dbReference>
<dbReference type="Gene3D" id="3.40.50.1000">
    <property type="entry name" value="HAD superfamily/HAD-like"/>
    <property type="match status" value="1"/>
</dbReference>
<evidence type="ECO:0000256" key="4">
    <source>
        <dbReference type="ARBA" id="ARBA00022842"/>
    </source>
</evidence>
<dbReference type="PANTHER" id="PTHR46193">
    <property type="entry name" value="6-PHOSPHOGLUCONATE PHOSPHATASE"/>
    <property type="match status" value="1"/>
</dbReference>
<dbReference type="SFLD" id="SFLDS00003">
    <property type="entry name" value="Haloacid_Dehalogenase"/>
    <property type="match status" value="1"/>
</dbReference>
<dbReference type="InterPro" id="IPR023198">
    <property type="entry name" value="PGP-like_dom2"/>
</dbReference>
<keyword evidence="7" id="KW-1185">Reference proteome</keyword>
<keyword evidence="5" id="KW-0119">Carbohydrate metabolism</keyword>
<dbReference type="InterPro" id="IPR036412">
    <property type="entry name" value="HAD-like_sf"/>
</dbReference>
<name>A0A9E7UCD9_9EURY</name>